<dbReference type="EC" id="2.8.1.-" evidence="4"/>
<protein>
    <submittedName>
        <fullName evidence="4">Sulfurtransferase TusA</fullName>
        <ecNumber evidence="4">2.8.1.-</ecNumber>
    </submittedName>
</protein>
<accession>A0A0P1G747</accession>
<dbReference type="PANTHER" id="PTHR33279">
    <property type="entry name" value="SULFUR CARRIER PROTEIN YEDF-RELATED"/>
    <property type="match status" value="1"/>
</dbReference>
<proteinExistence type="inferred from homology"/>
<comment type="similarity">
    <text evidence="1">Belongs to the sulfur carrier protein TusA family.</text>
</comment>
<dbReference type="RefSeq" id="WP_058242219.1">
    <property type="nucleotide sequence ID" value="NZ_CYSB01000030.1"/>
</dbReference>
<evidence type="ECO:0000313" key="3">
    <source>
        <dbReference type="EMBL" id="CUH67870.1"/>
    </source>
</evidence>
<organism evidence="4 6">
    <name type="scientific">Thalassovita autumnalis</name>
    <dbReference type="NCBI Taxonomy" id="2072972"/>
    <lineage>
        <taxon>Bacteria</taxon>
        <taxon>Pseudomonadati</taxon>
        <taxon>Pseudomonadota</taxon>
        <taxon>Alphaproteobacteria</taxon>
        <taxon>Rhodobacterales</taxon>
        <taxon>Roseobacteraceae</taxon>
        <taxon>Thalassovita</taxon>
    </lineage>
</organism>
<gene>
    <name evidence="4" type="primary">tusA</name>
    <name evidence="3" type="ORF">TL5118_02375</name>
    <name evidence="4" type="ORF">TL5120_00666</name>
</gene>
<keyword evidence="5" id="KW-1185">Reference proteome</keyword>
<dbReference type="PANTHER" id="PTHR33279:SF2">
    <property type="entry name" value="SULFUR CARRIER PROTEIN TUSA"/>
    <property type="match status" value="1"/>
</dbReference>
<dbReference type="Gene3D" id="3.30.110.40">
    <property type="entry name" value="TusA-like domain"/>
    <property type="match status" value="1"/>
</dbReference>
<keyword evidence="4" id="KW-0808">Transferase</keyword>
<dbReference type="Pfam" id="PF01206">
    <property type="entry name" value="TusA"/>
    <property type="match status" value="1"/>
</dbReference>
<dbReference type="GO" id="GO:0016740">
    <property type="term" value="F:transferase activity"/>
    <property type="evidence" value="ECO:0007669"/>
    <property type="project" value="UniProtKB-KW"/>
</dbReference>
<feature type="domain" description="UPF0033" evidence="2">
    <location>
        <begin position="19"/>
        <end position="43"/>
    </location>
</feature>
<dbReference type="PROSITE" id="PS01148">
    <property type="entry name" value="UPF0033"/>
    <property type="match status" value="1"/>
</dbReference>
<dbReference type="InterPro" id="IPR001455">
    <property type="entry name" value="TusA-like"/>
</dbReference>
<dbReference type="EMBL" id="CYSC01000015">
    <property type="protein sequence ID" value="CUH70886.1"/>
    <property type="molecule type" value="Genomic_DNA"/>
</dbReference>
<dbReference type="InterPro" id="IPR036868">
    <property type="entry name" value="TusA-like_sf"/>
</dbReference>
<evidence type="ECO:0000313" key="4">
    <source>
        <dbReference type="EMBL" id="CUH70886.1"/>
    </source>
</evidence>
<name>A0A0P1G747_9RHOB</name>
<evidence type="ECO:0000256" key="1">
    <source>
        <dbReference type="ARBA" id="ARBA00008984"/>
    </source>
</evidence>
<evidence type="ECO:0000259" key="2">
    <source>
        <dbReference type="PROSITE" id="PS01148"/>
    </source>
</evidence>
<evidence type="ECO:0000313" key="5">
    <source>
        <dbReference type="Proteomes" id="UP000051086"/>
    </source>
</evidence>
<dbReference type="SUPFAM" id="SSF64307">
    <property type="entry name" value="SirA-like"/>
    <property type="match status" value="1"/>
</dbReference>
<dbReference type="Proteomes" id="UP000051887">
    <property type="component" value="Unassembled WGS sequence"/>
</dbReference>
<evidence type="ECO:0000313" key="6">
    <source>
        <dbReference type="Proteomes" id="UP000051887"/>
    </source>
</evidence>
<dbReference type="EMBL" id="CYSB01000030">
    <property type="protein sequence ID" value="CUH67870.1"/>
    <property type="molecule type" value="Genomic_DNA"/>
</dbReference>
<dbReference type="CDD" id="cd00291">
    <property type="entry name" value="SirA_YedF_YeeD"/>
    <property type="match status" value="1"/>
</dbReference>
<dbReference type="AlphaFoldDB" id="A0A0P1G747"/>
<dbReference type="OrthoDB" id="9797551at2"/>
<reference evidence="4 6" key="2">
    <citation type="submission" date="2015-09" db="EMBL/GenBank/DDBJ databases">
        <authorList>
            <consortium name="Swine Surveillance"/>
        </authorList>
    </citation>
    <scope>NUCLEOTIDE SEQUENCE [LARGE SCALE GENOMIC DNA]</scope>
    <source>
        <strain evidence="4 6">5120</strain>
    </source>
</reference>
<reference evidence="3 5" key="1">
    <citation type="submission" date="2015-09" db="EMBL/GenBank/DDBJ databases">
        <authorList>
            <person name="Rodrigo-Torres L."/>
            <person name="Arahal D.R."/>
        </authorList>
    </citation>
    <scope>NUCLEOTIDE SEQUENCE [LARGE SCALE GENOMIC DNA]</scope>
    <source>
        <strain evidence="3 5">CECT 5118</strain>
    </source>
</reference>
<dbReference type="Proteomes" id="UP000051086">
    <property type="component" value="Unassembled WGS sequence"/>
</dbReference>
<sequence length="93" mass="9825">MDSHSRSTYVGAMSETLEIDALGLLCPLPVLRLRKRIQGLPAGSKVTVLADDPAALIDIPHFCNESGHSFQGAEALDGGGEGKAPHRYALITV</sequence>